<dbReference type="OrthoDB" id="9781543at2"/>
<protein>
    <submittedName>
        <fullName evidence="2">Peroxiredoxin</fullName>
    </submittedName>
</protein>
<evidence type="ECO:0000313" key="2">
    <source>
        <dbReference type="EMBL" id="TDW16543.1"/>
    </source>
</evidence>
<sequence>MEKKETTQKSNKNQKSYNKNKKYHTDKKKQTSTAKPEKKVQQPTKQEQPVKTKPKHSRSNGTKLSKSNVNPQQRRSNHPNQKPQQKQNRKPQPQKQAPVQKPKESKQRQHKDVTLKTTEVFYTRNLEPLETGFVFPSIEIMNPLEEVLDLHDIREPKVYITLPSLEDNAMIKDAKRLEVLLEKYPDVKFYLITNEPVYTQLRLAKEKQLKGFELLSDFKLRNFARYTGTYIYEIENLVKAVFIVDHHDQLKHVEYYDDLYSNFQVEVLDVEISKINQ</sequence>
<feature type="compositionally biased region" description="Low complexity" evidence="1">
    <location>
        <begin position="8"/>
        <end position="17"/>
    </location>
</feature>
<comment type="caution">
    <text evidence="2">The sequence shown here is derived from an EMBL/GenBank/DDBJ whole genome shotgun (WGS) entry which is preliminary data.</text>
</comment>
<dbReference type="EMBL" id="SODD01000022">
    <property type="protein sequence ID" value="TDW16543.1"/>
    <property type="molecule type" value="Genomic_DNA"/>
</dbReference>
<organism evidence="2 3">
    <name type="scientific">Breznakia blatticola</name>
    <dbReference type="NCBI Taxonomy" id="1754012"/>
    <lineage>
        <taxon>Bacteria</taxon>
        <taxon>Bacillati</taxon>
        <taxon>Bacillota</taxon>
        <taxon>Erysipelotrichia</taxon>
        <taxon>Erysipelotrichales</taxon>
        <taxon>Erysipelotrichaceae</taxon>
        <taxon>Breznakia</taxon>
    </lineage>
</organism>
<feature type="compositionally biased region" description="Basic residues" evidence="1">
    <location>
        <begin position="18"/>
        <end position="27"/>
    </location>
</feature>
<dbReference type="Gene3D" id="3.40.30.10">
    <property type="entry name" value="Glutaredoxin"/>
    <property type="match status" value="1"/>
</dbReference>
<dbReference type="Proteomes" id="UP000294743">
    <property type="component" value="Unassembled WGS sequence"/>
</dbReference>
<reference evidence="2 3" key="1">
    <citation type="submission" date="2019-03" db="EMBL/GenBank/DDBJ databases">
        <title>Genomic Encyclopedia of Type Strains, Phase IV (KMG-IV): sequencing the most valuable type-strain genomes for metagenomic binning, comparative biology and taxonomic classification.</title>
        <authorList>
            <person name="Goeker M."/>
        </authorList>
    </citation>
    <scope>NUCLEOTIDE SEQUENCE [LARGE SCALE GENOMIC DNA]</scope>
    <source>
        <strain evidence="2 3">DSM 28867</strain>
    </source>
</reference>
<dbReference type="AlphaFoldDB" id="A0A4R7ZFV9"/>
<accession>A0A4R7ZFV9</accession>
<proteinExistence type="predicted"/>
<dbReference type="RefSeq" id="WP_134169832.1">
    <property type="nucleotide sequence ID" value="NZ_SODD01000022.1"/>
</dbReference>
<feature type="compositionally biased region" description="Low complexity" evidence="1">
    <location>
        <begin position="79"/>
        <end position="100"/>
    </location>
</feature>
<feature type="region of interest" description="Disordered" evidence="1">
    <location>
        <begin position="1"/>
        <end position="112"/>
    </location>
</feature>
<keyword evidence="3" id="KW-1185">Reference proteome</keyword>
<dbReference type="InterPro" id="IPR036249">
    <property type="entry name" value="Thioredoxin-like_sf"/>
</dbReference>
<evidence type="ECO:0000256" key="1">
    <source>
        <dbReference type="SAM" id="MobiDB-lite"/>
    </source>
</evidence>
<feature type="compositionally biased region" description="Basic and acidic residues" evidence="1">
    <location>
        <begin position="101"/>
        <end position="112"/>
    </location>
</feature>
<gene>
    <name evidence="2" type="ORF">EDD63_12225</name>
</gene>
<feature type="compositionally biased region" description="Polar residues" evidence="1">
    <location>
        <begin position="59"/>
        <end position="74"/>
    </location>
</feature>
<dbReference type="SUPFAM" id="SSF52833">
    <property type="entry name" value="Thioredoxin-like"/>
    <property type="match status" value="1"/>
</dbReference>
<name>A0A4R7ZFV9_9FIRM</name>
<evidence type="ECO:0000313" key="3">
    <source>
        <dbReference type="Proteomes" id="UP000294743"/>
    </source>
</evidence>